<evidence type="ECO:0000313" key="3">
    <source>
        <dbReference type="Proteomes" id="UP000801428"/>
    </source>
</evidence>
<dbReference type="InterPro" id="IPR001810">
    <property type="entry name" value="F-box_dom"/>
</dbReference>
<gene>
    <name evidence="2" type="ORF">E8E13_005601</name>
</gene>
<evidence type="ECO:0000259" key="1">
    <source>
        <dbReference type="PROSITE" id="PS50181"/>
    </source>
</evidence>
<dbReference type="EMBL" id="SWKU01000010">
    <property type="protein sequence ID" value="KAF3003000.1"/>
    <property type="molecule type" value="Genomic_DNA"/>
</dbReference>
<comment type="caution">
    <text evidence="2">The sequence shown here is derived from an EMBL/GenBank/DDBJ whole genome shotgun (WGS) entry which is preliminary data.</text>
</comment>
<dbReference type="Pfam" id="PF00646">
    <property type="entry name" value="F-box"/>
    <property type="match status" value="1"/>
</dbReference>
<dbReference type="Proteomes" id="UP000801428">
    <property type="component" value="Unassembled WGS sequence"/>
</dbReference>
<feature type="domain" description="F-box" evidence="1">
    <location>
        <begin position="6"/>
        <end position="57"/>
    </location>
</feature>
<organism evidence="2 3">
    <name type="scientific">Curvularia kusanoi</name>
    <name type="common">Cochliobolus kusanoi</name>
    <dbReference type="NCBI Taxonomy" id="90978"/>
    <lineage>
        <taxon>Eukaryota</taxon>
        <taxon>Fungi</taxon>
        <taxon>Dikarya</taxon>
        <taxon>Ascomycota</taxon>
        <taxon>Pezizomycotina</taxon>
        <taxon>Dothideomycetes</taxon>
        <taxon>Pleosporomycetidae</taxon>
        <taxon>Pleosporales</taxon>
        <taxon>Pleosporineae</taxon>
        <taxon>Pleosporaceae</taxon>
        <taxon>Curvularia</taxon>
    </lineage>
</organism>
<name>A0A9P4TEH4_CURKU</name>
<protein>
    <recommendedName>
        <fullName evidence="1">F-box domain-containing protein</fullName>
    </recommendedName>
</protein>
<accession>A0A9P4TEH4</accession>
<keyword evidence="3" id="KW-1185">Reference proteome</keyword>
<dbReference type="OrthoDB" id="3644718at2759"/>
<sequence>MSGQDACFITALPIDIIYNILDFVPFESHFDFARTCKKIAESSSGILKRHQEAYSKYRVASDISPTTVPTLLRSIFGRADPILAWHVRLIEVWHDRKSWSEWKNLRFDQCPSCDQGVCSPWKWQDDELDEYLEDIEDQFAVKIESGDSDLYGEAHEQFANGFDGILKMLLILHCPRLSIVKFVTEECHTESTLGWLSRMIQACILYGSNWPPGMSSIQEIAVGVESGTWMSRPAYAGNSRHNRHVDPENRAMWTFATLLRLPRLESLYYNHLQRPTWNHDPTDYGSHTLMAKRSSSVKHIFLDDCGHMPEGFMDALSEAPLALETFTLRAGNNPGGPLEDSDRLVYSLCDSQSGSLHTLMLYGYHEYHQHGGIRGYRCSCYRNEELRKARRLKTVAMDIYDVDLDCMGASDGQDGKWTEEESRNFFIKWFCETAFPSSIERMSFWGEPYHHMQKGKGIFFDWLEDALITVIQSHSRTAKGPGGEEGHADFYRNLKAVHLEEIERQYSASRPGYTGDWQHDEHIREVPNTHRRHFQKLIEVGKEAGVDIHTLTNRAPPKNPHSLPTAPDKYDLVSGPWWAQRDDIKDWVFDVYKGRRVPPGCGKCGECKECLSVYTKELWSTVQ</sequence>
<evidence type="ECO:0000313" key="2">
    <source>
        <dbReference type="EMBL" id="KAF3003000.1"/>
    </source>
</evidence>
<proteinExistence type="predicted"/>
<dbReference type="AlphaFoldDB" id="A0A9P4TEH4"/>
<reference evidence="2" key="1">
    <citation type="submission" date="2019-04" db="EMBL/GenBank/DDBJ databases">
        <title>Sequencing of skin fungus with MAO and IRED activity.</title>
        <authorList>
            <person name="Marsaioli A.J."/>
            <person name="Bonatto J.M.C."/>
            <person name="Reis Junior O."/>
        </authorList>
    </citation>
    <scope>NUCLEOTIDE SEQUENCE</scope>
    <source>
        <strain evidence="2">30M1</strain>
    </source>
</reference>
<dbReference type="PROSITE" id="PS50181">
    <property type="entry name" value="FBOX"/>
    <property type="match status" value="1"/>
</dbReference>